<dbReference type="EC" id="3.4.24.-" evidence="10"/>
<dbReference type="PANTHER" id="PTHR33794">
    <property type="entry name" value="BACILLOLYSIN"/>
    <property type="match status" value="1"/>
</dbReference>
<comment type="similarity">
    <text evidence="1 10">Belongs to the peptidase M4 family.</text>
</comment>
<keyword evidence="10" id="KW-0964">Secreted</keyword>
<evidence type="ECO:0000256" key="6">
    <source>
        <dbReference type="ARBA" id="ARBA00022833"/>
    </source>
</evidence>
<name>A0A7X5U9P4_9GAMM</name>
<feature type="active site" evidence="9">
    <location>
        <position position="356"/>
    </location>
</feature>
<dbReference type="Pfam" id="PF07504">
    <property type="entry name" value="FTP"/>
    <property type="match status" value="1"/>
</dbReference>
<dbReference type="RefSeq" id="WP_166947436.1">
    <property type="nucleotide sequence ID" value="NZ_JAARLZ010000004.1"/>
</dbReference>
<feature type="domain" description="FTP" evidence="13">
    <location>
        <begin position="70"/>
        <end position="116"/>
    </location>
</feature>
<feature type="domain" description="Peptidase M4 C-terminal" evidence="12">
    <location>
        <begin position="366"/>
        <end position="554"/>
    </location>
</feature>
<evidence type="ECO:0000256" key="5">
    <source>
        <dbReference type="ARBA" id="ARBA00022801"/>
    </source>
</evidence>
<keyword evidence="8" id="KW-0865">Zymogen</keyword>
<dbReference type="GO" id="GO:0004222">
    <property type="term" value="F:metalloendopeptidase activity"/>
    <property type="evidence" value="ECO:0007669"/>
    <property type="project" value="UniProtKB-UniRule"/>
</dbReference>
<dbReference type="Proteomes" id="UP000490980">
    <property type="component" value="Unassembled WGS sequence"/>
</dbReference>
<dbReference type="Gene3D" id="3.10.450.490">
    <property type="match status" value="1"/>
</dbReference>
<dbReference type="GO" id="GO:0005576">
    <property type="term" value="C:extracellular region"/>
    <property type="evidence" value="ECO:0007669"/>
    <property type="project" value="UniProtKB-SubCell"/>
</dbReference>
<dbReference type="PANTHER" id="PTHR33794:SF1">
    <property type="entry name" value="BACILLOLYSIN"/>
    <property type="match status" value="1"/>
</dbReference>
<evidence type="ECO:0000313" key="14">
    <source>
        <dbReference type="EMBL" id="NII06419.1"/>
    </source>
</evidence>
<dbReference type="EMBL" id="JAARLZ010000004">
    <property type="protein sequence ID" value="NII06419.1"/>
    <property type="molecule type" value="Genomic_DNA"/>
</dbReference>
<dbReference type="GO" id="GO:0006508">
    <property type="term" value="P:proteolysis"/>
    <property type="evidence" value="ECO:0007669"/>
    <property type="project" value="UniProtKB-KW"/>
</dbReference>
<dbReference type="InterPro" id="IPR013856">
    <property type="entry name" value="Peptidase_M4_domain"/>
</dbReference>
<evidence type="ECO:0000256" key="8">
    <source>
        <dbReference type="ARBA" id="ARBA00023145"/>
    </source>
</evidence>
<evidence type="ECO:0000256" key="3">
    <source>
        <dbReference type="ARBA" id="ARBA00022723"/>
    </source>
</evidence>
<reference evidence="14 15" key="1">
    <citation type="submission" date="2020-03" db="EMBL/GenBank/DDBJ databases">
        <authorList>
            <person name="Lai Q."/>
        </authorList>
    </citation>
    <scope>NUCLEOTIDE SEQUENCE [LARGE SCALE GENOMIC DNA]</scope>
    <source>
        <strain evidence="14 15">CCUG 25036</strain>
    </source>
</reference>
<comment type="subcellular location">
    <subcellularLocation>
        <location evidence="10">Secreted</location>
    </subcellularLocation>
</comment>
<dbReference type="PRINTS" id="PR00730">
    <property type="entry name" value="THERMOLYSIN"/>
</dbReference>
<comment type="cofactor">
    <cofactor evidence="10">
        <name>Zn(2+)</name>
        <dbReference type="ChEBI" id="CHEBI:29105"/>
    </cofactor>
</comment>
<evidence type="ECO:0000313" key="15">
    <source>
        <dbReference type="Proteomes" id="UP000490980"/>
    </source>
</evidence>
<comment type="function">
    <text evidence="10">Extracellular zinc metalloprotease.</text>
</comment>
<gene>
    <name evidence="14" type="ORF">HBF25_08480</name>
</gene>
<dbReference type="InterPro" id="IPR001570">
    <property type="entry name" value="Peptidase_M4_C_domain"/>
</dbReference>
<proteinExistence type="inferred from homology"/>
<dbReference type="SUPFAM" id="SSF55486">
    <property type="entry name" value="Metalloproteases ('zincins'), catalytic domain"/>
    <property type="match status" value="1"/>
</dbReference>
<evidence type="ECO:0000256" key="9">
    <source>
        <dbReference type="PIRSR" id="PIRSR623612-1"/>
    </source>
</evidence>
<dbReference type="InterPro" id="IPR023612">
    <property type="entry name" value="Peptidase_M4"/>
</dbReference>
<evidence type="ECO:0000259" key="12">
    <source>
        <dbReference type="Pfam" id="PF02868"/>
    </source>
</evidence>
<keyword evidence="6 10" id="KW-0862">Zinc</keyword>
<keyword evidence="4 10" id="KW-0732">Signal</keyword>
<dbReference type="Gene3D" id="1.10.390.10">
    <property type="entry name" value="Neutral Protease Domain 2"/>
    <property type="match status" value="1"/>
</dbReference>
<keyword evidence="15" id="KW-1185">Reference proteome</keyword>
<dbReference type="InterPro" id="IPR011096">
    <property type="entry name" value="FTP_domain"/>
</dbReference>
<feature type="signal peptide" evidence="10">
    <location>
        <begin position="1"/>
        <end position="21"/>
    </location>
</feature>
<keyword evidence="5 10" id="KW-0378">Hydrolase</keyword>
<accession>A0A7X5U9P4</accession>
<evidence type="ECO:0000259" key="13">
    <source>
        <dbReference type="Pfam" id="PF07504"/>
    </source>
</evidence>
<dbReference type="CDD" id="cd09597">
    <property type="entry name" value="M4_TLP"/>
    <property type="match status" value="1"/>
</dbReference>
<evidence type="ECO:0000256" key="2">
    <source>
        <dbReference type="ARBA" id="ARBA00022670"/>
    </source>
</evidence>
<evidence type="ECO:0000259" key="11">
    <source>
        <dbReference type="Pfam" id="PF01447"/>
    </source>
</evidence>
<feature type="active site" description="Proton donor" evidence="9">
    <location>
        <position position="456"/>
    </location>
</feature>
<feature type="chain" id="PRO_5031609378" description="Neutral metalloproteinase" evidence="10">
    <location>
        <begin position="22"/>
        <end position="555"/>
    </location>
</feature>
<keyword evidence="3" id="KW-0479">Metal-binding</keyword>
<comment type="caution">
    <text evidence="14">The sequence shown here is derived from an EMBL/GenBank/DDBJ whole genome shotgun (WGS) entry which is preliminary data.</text>
</comment>
<feature type="domain" description="Peptidase M4" evidence="11">
    <location>
        <begin position="210"/>
        <end position="361"/>
    </location>
</feature>
<evidence type="ECO:0000256" key="4">
    <source>
        <dbReference type="ARBA" id="ARBA00022729"/>
    </source>
</evidence>
<organism evidence="14 15">
    <name type="scientific">Luteibacter anthropi</name>
    <dbReference type="NCBI Taxonomy" id="564369"/>
    <lineage>
        <taxon>Bacteria</taxon>
        <taxon>Pseudomonadati</taxon>
        <taxon>Pseudomonadota</taxon>
        <taxon>Gammaproteobacteria</taxon>
        <taxon>Lysobacterales</taxon>
        <taxon>Rhodanobacteraceae</taxon>
        <taxon>Luteibacter</taxon>
    </lineage>
</organism>
<keyword evidence="7 10" id="KW-0482">Metalloprotease</keyword>
<dbReference type="Pfam" id="PF02868">
    <property type="entry name" value="Peptidase_M4_C"/>
    <property type="match status" value="1"/>
</dbReference>
<sequence length="555" mass="58324">MRLRITLLAAAVFGIVGSASAADVDRQAVIDRALSLVNAHPDSFSLPATNLSRSARTLSLSTSQATSGSDQFKARDVIVDADGTEHVRLDRFFGGLPVIGGDVVSHSRSGVLNSVSMKLATAKRPSVTPKISADQARVEAAAAFPGDINGVPETSLALYARGVAPTLAYQVHVLGERNDGVPIGDIIYYVDAQTGTILGLDDQVETAAAQGTGKSLTLGNVSITTNSVSGGFQLVDPSRGNGATYDAHNPSDVFNTSSATLYTSTTNTWGNNATSDRATVGADIYFGVAATWDYYKNVHGRTGIFNDGKGVKSYAHVGQNYVNAFWYASTKSMYYGDGNISQGYLPLVALDVAGHEMSHGVNSATANLGYYSVKDSGGLNEANSDILGTLVEFNANVPGHPGNYLIGEAVYSSNPNGTKALRLMFKQDADGRSFSCYPSGGFTASKTTQGGVYDPHYSSGVGNRFFYLLAEGPVVPSGFNYQPKDLVCNGNTSFAGIGRDKAGKIWYRALSVYFTSTSTYPDARAATIKAANDLYGANSTESQAVATAWSAVSVN</sequence>
<protein>
    <recommendedName>
        <fullName evidence="10">Neutral metalloproteinase</fullName>
        <ecNumber evidence="10">3.4.24.-</ecNumber>
    </recommendedName>
</protein>
<keyword evidence="2 10" id="KW-0645">Protease</keyword>
<evidence type="ECO:0000256" key="7">
    <source>
        <dbReference type="ARBA" id="ARBA00023049"/>
    </source>
</evidence>
<evidence type="ECO:0000256" key="10">
    <source>
        <dbReference type="RuleBase" id="RU366073"/>
    </source>
</evidence>
<dbReference type="Pfam" id="PF01447">
    <property type="entry name" value="Peptidase_M4"/>
    <property type="match status" value="1"/>
</dbReference>
<dbReference type="InterPro" id="IPR027268">
    <property type="entry name" value="Peptidase_M4/M1_CTD_sf"/>
</dbReference>
<dbReference type="AlphaFoldDB" id="A0A7X5U9P4"/>
<dbReference type="InterPro" id="IPR050728">
    <property type="entry name" value="Zinc_Metalloprotease_M4"/>
</dbReference>
<dbReference type="GO" id="GO:0046872">
    <property type="term" value="F:metal ion binding"/>
    <property type="evidence" value="ECO:0007669"/>
    <property type="project" value="UniProtKB-UniRule"/>
</dbReference>
<evidence type="ECO:0000256" key="1">
    <source>
        <dbReference type="ARBA" id="ARBA00009388"/>
    </source>
</evidence>
<dbReference type="Gene3D" id="3.10.170.10">
    <property type="match status" value="1"/>
</dbReference>